<dbReference type="PANTHER" id="PTHR34308">
    <property type="entry name" value="COBALAMIN BIOSYNTHESIS PROTEIN CBIB"/>
    <property type="match status" value="1"/>
</dbReference>
<evidence type="ECO:0000256" key="5">
    <source>
        <dbReference type="ARBA" id="ARBA00022573"/>
    </source>
</evidence>
<evidence type="ECO:0000256" key="9">
    <source>
        <dbReference type="HAMAP-Rule" id="MF_00024"/>
    </source>
</evidence>
<evidence type="ECO:0000313" key="10">
    <source>
        <dbReference type="EMBL" id="MCR6544777.1"/>
    </source>
</evidence>
<organism evidence="10 11">
    <name type="scientific">Dehalobacterium formicoaceticum</name>
    <dbReference type="NCBI Taxonomy" id="51515"/>
    <lineage>
        <taxon>Bacteria</taxon>
        <taxon>Bacillati</taxon>
        <taxon>Bacillota</taxon>
        <taxon>Clostridia</taxon>
        <taxon>Eubacteriales</taxon>
        <taxon>Peptococcaceae</taxon>
        <taxon>Dehalobacterium</taxon>
    </lineage>
</organism>
<dbReference type="Pfam" id="PF03186">
    <property type="entry name" value="CobD_Cbib"/>
    <property type="match status" value="1"/>
</dbReference>
<gene>
    <name evidence="10" type="primary">cbiB</name>
    <name evidence="9" type="synonym">cobD</name>
    <name evidence="10" type="ORF">NVS47_04475</name>
</gene>
<keyword evidence="11" id="KW-1185">Reference proteome</keyword>
<evidence type="ECO:0000256" key="6">
    <source>
        <dbReference type="ARBA" id="ARBA00022692"/>
    </source>
</evidence>
<dbReference type="RefSeq" id="WP_257912329.1">
    <property type="nucleotide sequence ID" value="NZ_JANPWE010000002.1"/>
</dbReference>
<evidence type="ECO:0000256" key="1">
    <source>
        <dbReference type="ARBA" id="ARBA00004651"/>
    </source>
</evidence>
<reference evidence="10 11" key="1">
    <citation type="submission" date="2022-08" db="EMBL/GenBank/DDBJ databases">
        <title>Proteogenomics of the novel Dehalobacterium formicoaceticum strain EZ94 highlights a key role of methyltransferases during anaerobic dichloromethane degradation.</title>
        <authorList>
            <person name="Wasmund K."/>
        </authorList>
    </citation>
    <scope>NUCLEOTIDE SEQUENCE [LARGE SCALE GENOMIC DNA]</scope>
    <source>
        <strain evidence="10 11">EZ94</strain>
    </source>
</reference>
<feature type="transmembrane region" description="Helical" evidence="9">
    <location>
        <begin position="80"/>
        <end position="99"/>
    </location>
</feature>
<comment type="pathway">
    <text evidence="2 9">Cofactor biosynthesis; adenosylcobalamin biosynthesis.</text>
</comment>
<dbReference type="InterPro" id="IPR004485">
    <property type="entry name" value="Cobalamin_biosynth_CobD/CbiB"/>
</dbReference>
<evidence type="ECO:0000256" key="3">
    <source>
        <dbReference type="ARBA" id="ARBA00006263"/>
    </source>
</evidence>
<dbReference type="Proteomes" id="UP001524944">
    <property type="component" value="Unassembled WGS sequence"/>
</dbReference>
<proteinExistence type="inferred from homology"/>
<comment type="subcellular location">
    <subcellularLocation>
        <location evidence="1 9">Cell membrane</location>
        <topology evidence="1 9">Multi-pass membrane protein</topology>
    </subcellularLocation>
</comment>
<dbReference type="PANTHER" id="PTHR34308:SF1">
    <property type="entry name" value="COBALAMIN BIOSYNTHESIS PROTEIN CBIB"/>
    <property type="match status" value="1"/>
</dbReference>
<dbReference type="HAMAP" id="MF_00024">
    <property type="entry name" value="CobD_CbiB"/>
    <property type="match status" value="1"/>
</dbReference>
<sequence>MVNVWAAYLLDLIIGDPRGFPHPVIYIGKLISFLENQIRKKAKTEHALRVGGAFLTLITVLIPFTLTWGVLFLAGKIHPYLFYFMNILLMWTCLATKSLRVESMRVYHALAEGDLPQARINLSYIVGRDTRELEEDEVVKATVETVAENTADGIIAPLFYMAIGGAPLAMAYKAINTMDSMIGYKNEKYLHLGRTAAKLDDLVNWIPARITGIFLGLSSLFLNFNVGGSFKILLRDRRNHTSPNCGYPEAATAGALDIQLGGTHTYFQQTVYKPTIGDDIRPVEGEDIKRTVKLMYLASFLTMVVFSLIFWMIKG</sequence>
<comment type="function">
    <text evidence="9">Converts cobyric acid to cobinamide by the addition of aminopropanol on the F carboxylic group.</text>
</comment>
<dbReference type="EMBL" id="JANPWE010000002">
    <property type="protein sequence ID" value="MCR6544777.1"/>
    <property type="molecule type" value="Genomic_DNA"/>
</dbReference>
<evidence type="ECO:0000256" key="7">
    <source>
        <dbReference type="ARBA" id="ARBA00022989"/>
    </source>
</evidence>
<comment type="caution">
    <text evidence="10">The sequence shown here is derived from an EMBL/GenBank/DDBJ whole genome shotgun (WGS) entry which is preliminary data.</text>
</comment>
<dbReference type="NCBIfam" id="TIGR00380">
    <property type="entry name" value="cobal_cbiB"/>
    <property type="match status" value="1"/>
</dbReference>
<keyword evidence="8 9" id="KW-0472">Membrane</keyword>
<name>A0ABT1Y1M5_9FIRM</name>
<keyword evidence="6 9" id="KW-0812">Transmembrane</keyword>
<evidence type="ECO:0000256" key="8">
    <source>
        <dbReference type="ARBA" id="ARBA00023136"/>
    </source>
</evidence>
<feature type="transmembrane region" description="Helical" evidence="9">
    <location>
        <begin position="294"/>
        <end position="313"/>
    </location>
</feature>
<evidence type="ECO:0000256" key="2">
    <source>
        <dbReference type="ARBA" id="ARBA00004953"/>
    </source>
</evidence>
<accession>A0ABT1Y1M5</accession>
<protein>
    <recommendedName>
        <fullName evidence="9">Cobalamin biosynthesis protein CobD</fullName>
    </recommendedName>
</protein>
<keyword evidence="5 9" id="KW-0169">Cobalamin biosynthesis</keyword>
<feature type="transmembrane region" description="Helical" evidence="9">
    <location>
        <begin position="210"/>
        <end position="234"/>
    </location>
</feature>
<feature type="transmembrane region" description="Helical" evidence="9">
    <location>
        <begin position="47"/>
        <end position="74"/>
    </location>
</feature>
<keyword evidence="7 9" id="KW-1133">Transmembrane helix</keyword>
<keyword evidence="4 9" id="KW-1003">Cell membrane</keyword>
<evidence type="ECO:0000313" key="11">
    <source>
        <dbReference type="Proteomes" id="UP001524944"/>
    </source>
</evidence>
<comment type="similarity">
    <text evidence="3 9">Belongs to the CobD/CbiB family.</text>
</comment>
<feature type="transmembrane region" description="Helical" evidence="9">
    <location>
        <begin position="158"/>
        <end position="175"/>
    </location>
</feature>
<evidence type="ECO:0000256" key="4">
    <source>
        <dbReference type="ARBA" id="ARBA00022475"/>
    </source>
</evidence>